<dbReference type="PANTHER" id="PTHR35205:SF1">
    <property type="entry name" value="ZU5 DOMAIN-CONTAINING PROTEIN"/>
    <property type="match status" value="1"/>
</dbReference>
<name>D9WJU9_9ACTN</name>
<dbReference type="InterPro" id="IPR002182">
    <property type="entry name" value="NB-ARC"/>
</dbReference>
<evidence type="ECO:0000313" key="3">
    <source>
        <dbReference type="EMBL" id="EFL23512.1"/>
    </source>
</evidence>
<dbReference type="Proteomes" id="UP000003963">
    <property type="component" value="Unassembled WGS sequence"/>
</dbReference>
<reference evidence="3 4" key="1">
    <citation type="submission" date="2009-02" db="EMBL/GenBank/DDBJ databases">
        <title>Annotation of Streptomyces hygroscopicus strain ATCC 53653.</title>
        <authorList>
            <consortium name="The Broad Institute Genome Sequencing Platform"/>
            <consortium name="Broad Institute Microbial Sequencing Center"/>
            <person name="Fischbach M."/>
            <person name="Godfrey P."/>
            <person name="Ward D."/>
            <person name="Young S."/>
            <person name="Zeng Q."/>
            <person name="Koehrsen M."/>
            <person name="Alvarado L."/>
            <person name="Berlin A.M."/>
            <person name="Bochicchio J."/>
            <person name="Borenstein D."/>
            <person name="Chapman S.B."/>
            <person name="Chen Z."/>
            <person name="Engels R."/>
            <person name="Freedman E."/>
            <person name="Gellesch M."/>
            <person name="Goldberg J."/>
            <person name="Griggs A."/>
            <person name="Gujja S."/>
            <person name="Heilman E.R."/>
            <person name="Heiman D.I."/>
            <person name="Hepburn T.A."/>
            <person name="Howarth C."/>
            <person name="Jen D."/>
            <person name="Larson L."/>
            <person name="Lewis B."/>
            <person name="Mehta T."/>
            <person name="Park D."/>
            <person name="Pearson M."/>
            <person name="Richards J."/>
            <person name="Roberts A."/>
            <person name="Saif S."/>
            <person name="Shea T.D."/>
            <person name="Shenoy N."/>
            <person name="Sisk P."/>
            <person name="Stolte C."/>
            <person name="Sykes S.N."/>
            <person name="Thomson T."/>
            <person name="Walk T."/>
            <person name="White J."/>
            <person name="Yandava C."/>
            <person name="Straight P."/>
            <person name="Clardy J."/>
            <person name="Hung D."/>
            <person name="Kolter R."/>
            <person name="Mekalanos J."/>
            <person name="Walker S."/>
            <person name="Walsh C.T."/>
            <person name="Wieland-Brown L.C."/>
            <person name="Haas B."/>
            <person name="Nusbaum C."/>
            <person name="Birren B."/>
        </authorList>
    </citation>
    <scope>NUCLEOTIDE SEQUENCE [LARGE SCALE GENOMIC DNA]</scope>
    <source>
        <strain evidence="3 4">ATCC 53653</strain>
    </source>
</reference>
<keyword evidence="4" id="KW-1185">Reference proteome</keyword>
<accession>D9WJU9</accession>
<dbReference type="PANTHER" id="PTHR35205">
    <property type="entry name" value="NB-ARC AND TPR DOMAIN PROTEIN"/>
    <property type="match status" value="1"/>
</dbReference>
<dbReference type="InterPro" id="IPR027417">
    <property type="entry name" value="P-loop_NTPase"/>
</dbReference>
<dbReference type="AlphaFoldDB" id="D9WJU9"/>
<evidence type="ECO:0000256" key="1">
    <source>
        <dbReference type="SAM" id="MobiDB-lite"/>
    </source>
</evidence>
<proteinExistence type="predicted"/>
<dbReference type="Pfam" id="PF00931">
    <property type="entry name" value="NB-ARC"/>
    <property type="match status" value="1"/>
</dbReference>
<feature type="region of interest" description="Disordered" evidence="1">
    <location>
        <begin position="1017"/>
        <end position="1043"/>
    </location>
</feature>
<feature type="domain" description="NB-ARC" evidence="2">
    <location>
        <begin position="317"/>
        <end position="451"/>
    </location>
</feature>
<sequence>MCALPAAGRRRPSLSRPDRIAHAARNSLSNSRARLLDKASDGCAARLSVGSGMLITQLKPRGQNVGGVDTARGMGFQTACAILQLIRIPEEYPDAEVFRVEGADEAIDFEVRDAQGTPLLLAQAKTRVEPGSWSGPELVRLARRWGDADPGGTAVLRFLSDAPVHPSGQALRDAAARARAVPDPNRWLVECQGLVPASIALTIEDHALLRRLEIGTRIGPWEQILDQARLELLRLSPVAMAAGEVDSTVNTLFVKMFQWSGDRRLARRTVRMDELPGLLRAQRVTPGAGAVTSPAPGRALFREVPSAAGVRGRSRELTALRERFEREPDAGTVRVVMSGFGGIGKSSIARLYAHRYRDAYEFVWWIPSDTREDVLAAYRRMVAEERQETGAASEEETLAQIGSRLAHLGPRLLLIYDNVADREQLQGLLPACDGAHVLTTTRDSAWAAAESGLVVERMTADEATTWTGERLPGASGDEVSALVDAVEGIPLAIAQATGYIAATQCPVGIYLTELAECRTRLLDDSGFVPLDYGPRVTLTAAVTLSVGKVLDRALRSSKGSGQHLAAEVLARCALLAPDFIPLHLATLDLPSGSAVYAAVAELRRFSLVDPRDGVLAIHRIVQEIFRAMLDNDAVDMMQGRFQFELVRRLVECEKQHAWTEAAILIEHAVHVAHNVRGSGNGDGNTIALLANVAGAIVNVQSDLQRSEGLLREGLEIVEQAREGVVDDPVYRRAATMVGLAQCLLNQSRFEEAAEAAQTAWALLEGTDALDADGVEHLLLAHVADMRAAVAQDRFADMARAGARLARVLQREDVAPATALRIRLEHAQVLVWVQYWDDAAGAIDQAKAEAPAEAETSTKLRFLDAIVKASTGRIEEALTITAAIPEPTERAAMTILRHHADEMVEAAHAVMVGSLARHKEGLTPDVWILQAAESMLDRAEALLREHTDAGPDVMATVIQRRAILALNRHMVGHPDGDIEPCRALMRESLELFEAAGQGHVPLAVTARRFLELREQDIQGGARASEESEDGPPTVPLPPSGGDGAYPMPAVSWHDALVLPRAAPPEARPLYSLIGATIYHLGGQVAPSPAFLSLAFATALRALGSESRLVPAVVHVMQGDETSVDLPEWRIPPTITNNGEILGHVAVWCEDAGRLVDPALLLGQSRFAPGAAEREIFRKPLVFPSPGFDSLLGVSPATHREGHLLAYHFRPDWEGQLGEVIAHLDKAAVAEFAQTLITSAALAAADPA</sequence>
<dbReference type="GO" id="GO:0043531">
    <property type="term" value="F:ADP binding"/>
    <property type="evidence" value="ECO:0007669"/>
    <property type="project" value="InterPro"/>
</dbReference>
<evidence type="ECO:0000313" key="4">
    <source>
        <dbReference type="Proteomes" id="UP000003963"/>
    </source>
</evidence>
<dbReference type="Gene3D" id="1.25.40.10">
    <property type="entry name" value="Tetratricopeptide repeat domain"/>
    <property type="match status" value="1"/>
</dbReference>
<evidence type="ECO:0000259" key="2">
    <source>
        <dbReference type="Pfam" id="PF00931"/>
    </source>
</evidence>
<dbReference type="EMBL" id="GG657754">
    <property type="protein sequence ID" value="EFL23512.1"/>
    <property type="molecule type" value="Genomic_DNA"/>
</dbReference>
<dbReference type="STRING" id="457427.SSOG_03226"/>
<dbReference type="Gene3D" id="3.40.50.300">
    <property type="entry name" value="P-loop containing nucleotide triphosphate hydrolases"/>
    <property type="match status" value="1"/>
</dbReference>
<dbReference type="SUPFAM" id="SSF52540">
    <property type="entry name" value="P-loop containing nucleoside triphosphate hydrolases"/>
    <property type="match status" value="1"/>
</dbReference>
<protein>
    <submittedName>
        <fullName evidence="3">LigA protein</fullName>
    </submittedName>
</protein>
<dbReference type="InterPro" id="IPR011990">
    <property type="entry name" value="TPR-like_helical_dom_sf"/>
</dbReference>
<gene>
    <name evidence="3" type="ORF">SSOG_03226</name>
</gene>
<dbReference type="HOGENOM" id="CLU_266176_0_0_11"/>
<organism evidence="3 4">
    <name type="scientific">Streptomyces himastatinicus ATCC 53653</name>
    <dbReference type="NCBI Taxonomy" id="457427"/>
    <lineage>
        <taxon>Bacteria</taxon>
        <taxon>Bacillati</taxon>
        <taxon>Actinomycetota</taxon>
        <taxon>Actinomycetes</taxon>
        <taxon>Kitasatosporales</taxon>
        <taxon>Streptomycetaceae</taxon>
        <taxon>Streptomyces</taxon>
        <taxon>Streptomyces violaceusniger group</taxon>
    </lineage>
</organism>